<evidence type="ECO:0000256" key="3">
    <source>
        <dbReference type="ARBA" id="ARBA00022989"/>
    </source>
</evidence>
<organism evidence="6 7">
    <name type="scientific">Treponema berlinense</name>
    <dbReference type="NCBI Taxonomy" id="225004"/>
    <lineage>
        <taxon>Bacteria</taxon>
        <taxon>Pseudomonadati</taxon>
        <taxon>Spirochaetota</taxon>
        <taxon>Spirochaetia</taxon>
        <taxon>Spirochaetales</taxon>
        <taxon>Treponemataceae</taxon>
        <taxon>Treponema</taxon>
    </lineage>
</organism>
<accession>A0A1T4N556</accession>
<dbReference type="EMBL" id="FUXC01000005">
    <property type="protein sequence ID" value="SJZ74008.1"/>
    <property type="molecule type" value="Genomic_DNA"/>
</dbReference>
<evidence type="ECO:0000256" key="4">
    <source>
        <dbReference type="ARBA" id="ARBA00023136"/>
    </source>
</evidence>
<dbReference type="AlphaFoldDB" id="A0A1T4N556"/>
<evidence type="ECO:0000313" key="7">
    <source>
        <dbReference type="Proteomes" id="UP000190395"/>
    </source>
</evidence>
<evidence type="ECO:0000313" key="6">
    <source>
        <dbReference type="EMBL" id="SJZ74008.1"/>
    </source>
</evidence>
<proteinExistence type="predicted"/>
<dbReference type="STRING" id="225004.SAMN02745152_01099"/>
<keyword evidence="7" id="KW-1185">Reference proteome</keyword>
<feature type="transmembrane region" description="Helical" evidence="5">
    <location>
        <begin position="12"/>
        <end position="30"/>
    </location>
</feature>
<evidence type="ECO:0000256" key="5">
    <source>
        <dbReference type="SAM" id="Phobius"/>
    </source>
</evidence>
<protein>
    <submittedName>
        <fullName evidence="6">TIGR00659 family protein</fullName>
    </submittedName>
</protein>
<feature type="transmembrane region" description="Helical" evidence="5">
    <location>
        <begin position="209"/>
        <end position="230"/>
    </location>
</feature>
<sequence>MEHISTFLTNSVSFGFSITLISFLAATWLYKKTHFVLFSPLFVSSAIVIAVLIIFKIPYSEYLKSADFLYYLMTPVTVALAIPLYRQFQKLRENALAIVLGIVSGIISNAFFVLGVCLIFKIGHEEYVSLLPKSITTPIAIAITEQNGGLAALTIMMVSVAGIFCNTFALILCRLFKIAEPVARGVACGTCGHAMGTSKALEMGDVEGAMSGLSIAVCGVLSVIILPFFMGLN</sequence>
<dbReference type="PANTHER" id="PTHR30249:SF0">
    <property type="entry name" value="PLASTIDAL GLYCOLATE_GLYCERATE TRANSLOCATOR 1, CHLOROPLASTIC"/>
    <property type="match status" value="1"/>
</dbReference>
<dbReference type="InterPro" id="IPR007300">
    <property type="entry name" value="CidB/LrgB"/>
</dbReference>
<gene>
    <name evidence="6" type="ORF">SAMN02745152_01099</name>
</gene>
<dbReference type="PANTHER" id="PTHR30249">
    <property type="entry name" value="PUTATIVE SEROTONIN TRANSPORTER"/>
    <property type="match status" value="1"/>
</dbReference>
<dbReference type="Pfam" id="PF04172">
    <property type="entry name" value="LrgB"/>
    <property type="match status" value="1"/>
</dbReference>
<feature type="transmembrane region" description="Helical" evidence="5">
    <location>
        <begin position="37"/>
        <end position="56"/>
    </location>
</feature>
<evidence type="ECO:0000256" key="1">
    <source>
        <dbReference type="ARBA" id="ARBA00004141"/>
    </source>
</evidence>
<reference evidence="6 7" key="1">
    <citation type="submission" date="2017-02" db="EMBL/GenBank/DDBJ databases">
        <authorList>
            <person name="Peterson S.W."/>
        </authorList>
    </citation>
    <scope>NUCLEOTIDE SEQUENCE [LARGE SCALE GENOMIC DNA]</scope>
    <source>
        <strain evidence="6 7">ATCC BAA-909</strain>
    </source>
</reference>
<comment type="subcellular location">
    <subcellularLocation>
        <location evidence="1">Membrane</location>
        <topology evidence="1">Multi-pass membrane protein</topology>
    </subcellularLocation>
</comment>
<keyword evidence="2 5" id="KW-0812">Transmembrane</keyword>
<feature type="transmembrane region" description="Helical" evidence="5">
    <location>
        <begin position="68"/>
        <end position="85"/>
    </location>
</feature>
<keyword evidence="3 5" id="KW-1133">Transmembrane helix</keyword>
<dbReference type="RefSeq" id="WP_078930853.1">
    <property type="nucleotide sequence ID" value="NZ_CAMCOW010000032.1"/>
</dbReference>
<keyword evidence="4 5" id="KW-0472">Membrane</keyword>
<dbReference type="OrthoDB" id="9811701at2"/>
<feature type="transmembrane region" description="Helical" evidence="5">
    <location>
        <begin position="97"/>
        <end position="122"/>
    </location>
</feature>
<evidence type="ECO:0000256" key="2">
    <source>
        <dbReference type="ARBA" id="ARBA00022692"/>
    </source>
</evidence>
<dbReference type="GO" id="GO:0016020">
    <property type="term" value="C:membrane"/>
    <property type="evidence" value="ECO:0007669"/>
    <property type="project" value="UniProtKB-SubCell"/>
</dbReference>
<dbReference type="Proteomes" id="UP000190395">
    <property type="component" value="Unassembled WGS sequence"/>
</dbReference>
<name>A0A1T4N556_9SPIR</name>
<dbReference type="GeneID" id="303367349"/>
<feature type="transmembrane region" description="Helical" evidence="5">
    <location>
        <begin position="150"/>
        <end position="172"/>
    </location>
</feature>